<reference evidence="1" key="1">
    <citation type="submission" date="2019-08" db="EMBL/GenBank/DDBJ databases">
        <authorList>
            <person name="Kucharzyk K."/>
            <person name="Murdoch R.W."/>
            <person name="Higgins S."/>
            <person name="Loffler F."/>
        </authorList>
    </citation>
    <scope>NUCLEOTIDE SEQUENCE</scope>
</reference>
<dbReference type="PANTHER" id="PTHR43300:SF11">
    <property type="entry name" value="ACETYLTRANSFERASE RV3034C-RELATED"/>
    <property type="match status" value="1"/>
</dbReference>
<dbReference type="Gene3D" id="2.160.10.10">
    <property type="entry name" value="Hexapeptide repeat proteins"/>
    <property type="match status" value="1"/>
</dbReference>
<dbReference type="Pfam" id="PF00132">
    <property type="entry name" value="Hexapep"/>
    <property type="match status" value="1"/>
</dbReference>
<proteinExistence type="predicted"/>
<keyword evidence="1" id="KW-0012">Acyltransferase</keyword>
<protein>
    <submittedName>
        <fullName evidence="1">2,3,4,5-tetrahydropyridine-2,6-dicarboxylate N-acetyltransferase</fullName>
        <ecNumber evidence="1">2.3.1.89</ecNumber>
    </submittedName>
</protein>
<comment type="caution">
    <text evidence="1">The sequence shown here is derived from an EMBL/GenBank/DDBJ whole genome shotgun (WGS) entry which is preliminary data.</text>
</comment>
<dbReference type="EMBL" id="VSSQ01024298">
    <property type="protein sequence ID" value="MPM71730.1"/>
    <property type="molecule type" value="Genomic_DNA"/>
</dbReference>
<dbReference type="InterPro" id="IPR050179">
    <property type="entry name" value="Trans_hexapeptide_repeat"/>
</dbReference>
<dbReference type="CDD" id="cd04647">
    <property type="entry name" value="LbH_MAT_like"/>
    <property type="match status" value="1"/>
</dbReference>
<sequence>MIIILRMLKEYFYMRDTVKYAKKLGVKVGENCKILANPRKVFGSEPWLINIGNHVEITANVQFVTHDGGVWTLREEYPNIDVFGPIRVGNNVFIGIGATILPNVRIGDNCIIGAGSVITKDIPSNSVVAGAPAKLIKTFGEYIETSLAKSIPTKRMSIQQKEEYLRKEKPHWFSVV</sequence>
<name>A0A645C1U2_9ZZZZ</name>
<dbReference type="InterPro" id="IPR011004">
    <property type="entry name" value="Trimer_LpxA-like_sf"/>
</dbReference>
<evidence type="ECO:0000313" key="1">
    <source>
        <dbReference type="EMBL" id="MPM71730.1"/>
    </source>
</evidence>
<dbReference type="SUPFAM" id="SSF51161">
    <property type="entry name" value="Trimeric LpxA-like enzymes"/>
    <property type="match status" value="1"/>
</dbReference>
<gene>
    <name evidence="1" type="primary">dapH_36</name>
    <name evidence="1" type="ORF">SDC9_118700</name>
</gene>
<dbReference type="AlphaFoldDB" id="A0A645C1U2"/>
<organism evidence="1">
    <name type="scientific">bioreactor metagenome</name>
    <dbReference type="NCBI Taxonomy" id="1076179"/>
    <lineage>
        <taxon>unclassified sequences</taxon>
        <taxon>metagenomes</taxon>
        <taxon>ecological metagenomes</taxon>
    </lineage>
</organism>
<dbReference type="InterPro" id="IPR001451">
    <property type="entry name" value="Hexapep"/>
</dbReference>
<dbReference type="PANTHER" id="PTHR43300">
    <property type="entry name" value="ACETYLTRANSFERASE"/>
    <property type="match status" value="1"/>
</dbReference>
<accession>A0A645C1U2</accession>
<dbReference type="EC" id="2.3.1.89" evidence="1"/>
<dbReference type="GO" id="GO:0047200">
    <property type="term" value="F:tetrahydrodipicolinate N-acetyltransferase activity"/>
    <property type="evidence" value="ECO:0007669"/>
    <property type="project" value="UniProtKB-EC"/>
</dbReference>
<keyword evidence="1" id="KW-0808">Transferase</keyword>